<proteinExistence type="predicted"/>
<protein>
    <recommendedName>
        <fullName evidence="2">Winged helix DNA-binding domain-containing protein</fullName>
    </recommendedName>
</protein>
<dbReference type="Pfam" id="PF13601">
    <property type="entry name" value="HTH_34"/>
    <property type="match status" value="1"/>
</dbReference>
<dbReference type="InterPro" id="IPR027395">
    <property type="entry name" value="WH_DNA-bd_dom"/>
</dbReference>
<organism evidence="3 4">
    <name type="scientific">Planotetraspora silvatica</name>
    <dbReference type="NCBI Taxonomy" id="234614"/>
    <lineage>
        <taxon>Bacteria</taxon>
        <taxon>Bacillati</taxon>
        <taxon>Actinomycetota</taxon>
        <taxon>Actinomycetes</taxon>
        <taxon>Streptosporangiales</taxon>
        <taxon>Streptosporangiaceae</taxon>
        <taxon>Planotetraspora</taxon>
    </lineage>
</organism>
<accession>A0A8J3URG0</accession>
<dbReference type="InterPro" id="IPR036388">
    <property type="entry name" value="WH-like_DNA-bd_sf"/>
</dbReference>
<feature type="domain" description="Winged helix DNA-binding" evidence="2">
    <location>
        <begin position="26"/>
        <end position="101"/>
    </location>
</feature>
<evidence type="ECO:0000313" key="4">
    <source>
        <dbReference type="Proteomes" id="UP000644610"/>
    </source>
</evidence>
<dbReference type="InterPro" id="IPR036390">
    <property type="entry name" value="WH_DNA-bd_sf"/>
</dbReference>
<name>A0A8J3URG0_9ACTN</name>
<keyword evidence="4" id="KW-1185">Reference proteome</keyword>
<evidence type="ECO:0000256" key="1">
    <source>
        <dbReference type="SAM" id="MobiDB-lite"/>
    </source>
</evidence>
<dbReference type="Gene3D" id="1.10.10.10">
    <property type="entry name" value="Winged helix-like DNA-binding domain superfamily/Winged helix DNA-binding domain"/>
    <property type="match status" value="1"/>
</dbReference>
<dbReference type="RefSeq" id="WP_203978789.1">
    <property type="nucleotide sequence ID" value="NZ_BAAAKY010000077.1"/>
</dbReference>
<dbReference type="Proteomes" id="UP000644610">
    <property type="component" value="Unassembled WGS sequence"/>
</dbReference>
<dbReference type="EMBL" id="BOOQ01000040">
    <property type="protein sequence ID" value="GII49286.1"/>
    <property type="molecule type" value="Genomic_DNA"/>
</dbReference>
<reference evidence="3" key="1">
    <citation type="submission" date="2021-01" db="EMBL/GenBank/DDBJ databases">
        <title>Whole genome shotgun sequence of Planotetraspora silvatica NBRC 100141.</title>
        <authorList>
            <person name="Komaki H."/>
            <person name="Tamura T."/>
        </authorList>
    </citation>
    <scope>NUCLEOTIDE SEQUENCE</scope>
    <source>
        <strain evidence="3">NBRC 100141</strain>
    </source>
</reference>
<dbReference type="AlphaFoldDB" id="A0A8J3URG0"/>
<gene>
    <name evidence="3" type="ORF">Psi02_57100</name>
</gene>
<evidence type="ECO:0000313" key="3">
    <source>
        <dbReference type="EMBL" id="GII49286.1"/>
    </source>
</evidence>
<evidence type="ECO:0000259" key="2">
    <source>
        <dbReference type="Pfam" id="PF13601"/>
    </source>
</evidence>
<feature type="region of interest" description="Disordered" evidence="1">
    <location>
        <begin position="109"/>
        <end position="138"/>
    </location>
</feature>
<comment type="caution">
    <text evidence="3">The sequence shown here is derived from an EMBL/GenBank/DDBJ whole genome shotgun (WGS) entry which is preliminary data.</text>
</comment>
<dbReference type="SUPFAM" id="SSF46785">
    <property type="entry name" value="Winged helix' DNA-binding domain"/>
    <property type="match status" value="1"/>
</dbReference>
<sequence length="156" mass="17440">MTEPTPNAIRRAHPRHDLDDLLTHAVRLPIVATLADVDRAEFALVRDSVEITDPMPSKQVALLEQAGCVGVDKGRGARTWLSLTPDGRAAHRRHIRALQAIAGLTYDDSDDYPGSTRNRAERPFKGSGGRPRRRHSWRPAAWVRPRDRRCGWLSPG</sequence>